<evidence type="ECO:0000256" key="1">
    <source>
        <dbReference type="ARBA" id="ARBA00023015"/>
    </source>
</evidence>
<feature type="domain" description="Zn(2)-C6 fungal-type" evidence="5">
    <location>
        <begin position="14"/>
        <end position="47"/>
    </location>
</feature>
<keyword evidence="1" id="KW-0805">Transcription regulation</keyword>
<protein>
    <recommendedName>
        <fullName evidence="5">Zn(2)-C6 fungal-type domain-containing protein</fullName>
    </recommendedName>
</protein>
<sequence>MPGEARTIRKGTKSCTECRRRKIRCIPSFENAQTCRRCEEQGLECIAQTHTSGSPRTKRLSSKQRVAQLESKVLSLTETVRQMQKKLNVQATQNGDMSLEQPFADNGPGISVSEQSIAEQPFHLRLLFQNDWLSVEGPSENRVRQGHGITSTALPLAVARKSLQVLIPSKDEILKNSDSASEWLSMLQSFFPLPCGTTCGEEVVAGYEEMHSPNVDLIKLASWMITVAMITEQLPQEDVRVEIRLKNRQRHGSLSKAISATVENKVLAYDTLTGSIEGLSLLLQFIRLELGRGNIHKAWLKLRRAISIAELMGLHNLVQVIQLGSVTEAADEGYIGKSRLWDLICAADRLLGMILNIPPITGRHAQLTNQSVSINGIVQTRLYLCRLTDIANKIQDLDLIRKSNIRGTDSYAFALELSRELKALASQTPEAWWSGGVHGANNVQPDHIVQFLHYYVAMRIHLPLSLRQGPDGENLFNCLACVAACESMVQRYQNLRRTLPPGLFLSEILDIQAFSAAVTLLLMSHMFSQCSLEVGIDKIKIKNEVGQVIQLLQDKSDCPSGSCIAYNGFTTLRSLDNLLGENGFDVCQIAFHAPLLGKMQVKRNKQTSQSEDDWSSDFMSALGLCNAGEQIFQLNPDSYMSLEPSIDLQNI</sequence>
<comment type="caution">
    <text evidence="6">The sequence shown here is derived from an EMBL/GenBank/DDBJ whole genome shotgun (WGS) entry which is preliminary data.</text>
</comment>
<dbReference type="CDD" id="cd12148">
    <property type="entry name" value="fungal_TF_MHR"/>
    <property type="match status" value="1"/>
</dbReference>
<dbReference type="CDD" id="cd00067">
    <property type="entry name" value="GAL4"/>
    <property type="match status" value="1"/>
</dbReference>
<evidence type="ECO:0000256" key="3">
    <source>
        <dbReference type="ARBA" id="ARBA00023163"/>
    </source>
</evidence>
<evidence type="ECO:0000259" key="5">
    <source>
        <dbReference type="PROSITE" id="PS50048"/>
    </source>
</evidence>
<dbReference type="SMART" id="SM00066">
    <property type="entry name" value="GAL4"/>
    <property type="match status" value="1"/>
</dbReference>
<dbReference type="GO" id="GO:0003677">
    <property type="term" value="F:DNA binding"/>
    <property type="evidence" value="ECO:0007669"/>
    <property type="project" value="UniProtKB-KW"/>
</dbReference>
<dbReference type="PANTHER" id="PTHR47840:SF3">
    <property type="entry name" value="ZN(II)2CYS6 TRANSCRIPTION FACTOR (EUROFUNG)"/>
    <property type="match status" value="1"/>
</dbReference>
<evidence type="ECO:0000256" key="4">
    <source>
        <dbReference type="ARBA" id="ARBA00023242"/>
    </source>
</evidence>
<reference evidence="7" key="1">
    <citation type="journal article" date="2017" name="Nat. Microbiol.">
        <title>Global analysis of biosynthetic gene clusters reveals vast potential of secondary metabolite production in Penicillium species.</title>
        <authorList>
            <person name="Nielsen J.C."/>
            <person name="Grijseels S."/>
            <person name="Prigent S."/>
            <person name="Ji B."/>
            <person name="Dainat J."/>
            <person name="Nielsen K.F."/>
            <person name="Frisvad J.C."/>
            <person name="Workman M."/>
            <person name="Nielsen J."/>
        </authorList>
    </citation>
    <scope>NUCLEOTIDE SEQUENCE [LARGE SCALE GENOMIC DNA]</scope>
    <source>
        <strain evidence="7">IBT 31321</strain>
    </source>
</reference>
<accession>A0A1V6V6N0</accession>
<name>A0A1V6V6N0_9EURO</name>
<dbReference type="InterPro" id="IPR036864">
    <property type="entry name" value="Zn2-C6_fun-type_DNA-bd_sf"/>
</dbReference>
<dbReference type="InterPro" id="IPR001138">
    <property type="entry name" value="Zn2Cys6_DnaBD"/>
</dbReference>
<dbReference type="Pfam" id="PF00172">
    <property type="entry name" value="Zn_clus"/>
    <property type="match status" value="1"/>
</dbReference>
<dbReference type="PANTHER" id="PTHR47840">
    <property type="entry name" value="ZN(II)2CYS6 TRANSCRIPTION FACTOR (EUROFUNG)-RELATED"/>
    <property type="match status" value="1"/>
</dbReference>
<proteinExistence type="predicted"/>
<keyword evidence="2" id="KW-0238">DNA-binding</keyword>
<keyword evidence="4" id="KW-0539">Nucleus</keyword>
<evidence type="ECO:0000313" key="7">
    <source>
        <dbReference type="Proteomes" id="UP000191500"/>
    </source>
</evidence>
<gene>
    <name evidence="6" type="ORF">PENCOP_c001G01170</name>
</gene>
<dbReference type="Proteomes" id="UP000191500">
    <property type="component" value="Unassembled WGS sequence"/>
</dbReference>
<keyword evidence="3" id="KW-0804">Transcription</keyword>
<dbReference type="GO" id="GO:0008270">
    <property type="term" value="F:zinc ion binding"/>
    <property type="evidence" value="ECO:0007669"/>
    <property type="project" value="InterPro"/>
</dbReference>
<dbReference type="SUPFAM" id="SSF57701">
    <property type="entry name" value="Zn2/Cys6 DNA-binding domain"/>
    <property type="match status" value="1"/>
</dbReference>
<dbReference type="PROSITE" id="PS00463">
    <property type="entry name" value="ZN2_CY6_FUNGAL_1"/>
    <property type="match status" value="1"/>
</dbReference>
<dbReference type="Gene3D" id="4.10.240.10">
    <property type="entry name" value="Zn(2)-C6 fungal-type DNA-binding domain"/>
    <property type="match status" value="1"/>
</dbReference>
<evidence type="ECO:0000313" key="6">
    <source>
        <dbReference type="EMBL" id="OQE46330.1"/>
    </source>
</evidence>
<dbReference type="AlphaFoldDB" id="A0A1V6V6N0"/>
<evidence type="ECO:0000256" key="2">
    <source>
        <dbReference type="ARBA" id="ARBA00023125"/>
    </source>
</evidence>
<dbReference type="STRING" id="36646.A0A1V6V6N0"/>
<dbReference type="GO" id="GO:0000981">
    <property type="term" value="F:DNA-binding transcription factor activity, RNA polymerase II-specific"/>
    <property type="evidence" value="ECO:0007669"/>
    <property type="project" value="InterPro"/>
</dbReference>
<organism evidence="6 7">
    <name type="scientific">Penicillium coprophilum</name>
    <dbReference type="NCBI Taxonomy" id="36646"/>
    <lineage>
        <taxon>Eukaryota</taxon>
        <taxon>Fungi</taxon>
        <taxon>Dikarya</taxon>
        <taxon>Ascomycota</taxon>
        <taxon>Pezizomycotina</taxon>
        <taxon>Eurotiomycetes</taxon>
        <taxon>Eurotiomycetidae</taxon>
        <taxon>Eurotiales</taxon>
        <taxon>Aspergillaceae</taxon>
        <taxon>Penicillium</taxon>
    </lineage>
</organism>
<keyword evidence="7" id="KW-1185">Reference proteome</keyword>
<dbReference type="EMBL" id="MDDG01000001">
    <property type="protein sequence ID" value="OQE46330.1"/>
    <property type="molecule type" value="Genomic_DNA"/>
</dbReference>
<dbReference type="PROSITE" id="PS50048">
    <property type="entry name" value="ZN2_CY6_FUNGAL_2"/>
    <property type="match status" value="1"/>
</dbReference>